<dbReference type="Proteomes" id="UP001057877">
    <property type="component" value="Chromosome"/>
</dbReference>
<keyword evidence="3" id="KW-1185">Reference proteome</keyword>
<proteinExistence type="predicted"/>
<evidence type="ECO:0000313" key="3">
    <source>
        <dbReference type="Proteomes" id="UP001057877"/>
    </source>
</evidence>
<accession>A0ABY5S4E9</accession>
<feature type="chain" id="PRO_5046800713" evidence="1">
    <location>
        <begin position="28"/>
        <end position="181"/>
    </location>
</feature>
<reference evidence="2" key="1">
    <citation type="submission" date="2022-01" db="EMBL/GenBank/DDBJ databases">
        <title>Paenibacillus spongiae sp. nov., isolated from marine sponge.</title>
        <authorList>
            <person name="Li Z."/>
            <person name="Zhang M."/>
        </authorList>
    </citation>
    <scope>NUCLEOTIDE SEQUENCE</scope>
    <source>
        <strain evidence="2">PHS-Z3</strain>
    </source>
</reference>
<name>A0ABY5S4E9_9BACL</name>
<dbReference type="RefSeq" id="WP_258384850.1">
    <property type="nucleotide sequence ID" value="NZ_CP091430.1"/>
</dbReference>
<sequence>MRRGITGFLASFVLIALLAGCSNNSNAYGSLEAEVVEGDLGSKAYIGVPYERLLYSKTSKTFAWEEEETDTGISSDIRDRYEKLKNAAPGGYVVGETADDYFICISVEEKSSPREGFAIESLSILQDHDREAAALHVKVRPTEDIHIASYEGNVFVTSLVSIAKKDLPMDARMNEITMTGS</sequence>
<dbReference type="PROSITE" id="PS51257">
    <property type="entry name" value="PROKAR_LIPOPROTEIN"/>
    <property type="match status" value="1"/>
</dbReference>
<gene>
    <name evidence="2" type="ORF">L1F29_25470</name>
</gene>
<evidence type="ECO:0000256" key="1">
    <source>
        <dbReference type="SAM" id="SignalP"/>
    </source>
</evidence>
<evidence type="ECO:0000313" key="2">
    <source>
        <dbReference type="EMBL" id="UVI28762.1"/>
    </source>
</evidence>
<dbReference type="EMBL" id="CP091430">
    <property type="protein sequence ID" value="UVI28762.1"/>
    <property type="molecule type" value="Genomic_DNA"/>
</dbReference>
<organism evidence="2 3">
    <name type="scientific">Paenibacillus spongiae</name>
    <dbReference type="NCBI Taxonomy" id="2909671"/>
    <lineage>
        <taxon>Bacteria</taxon>
        <taxon>Bacillati</taxon>
        <taxon>Bacillota</taxon>
        <taxon>Bacilli</taxon>
        <taxon>Bacillales</taxon>
        <taxon>Paenibacillaceae</taxon>
        <taxon>Paenibacillus</taxon>
    </lineage>
</organism>
<feature type="signal peptide" evidence="1">
    <location>
        <begin position="1"/>
        <end position="27"/>
    </location>
</feature>
<protein>
    <submittedName>
        <fullName evidence="2">Uncharacterized protein</fullName>
    </submittedName>
</protein>
<keyword evidence="1" id="KW-0732">Signal</keyword>